<feature type="domain" description="Cytidyltransferase-like" evidence="12">
    <location>
        <begin position="5"/>
        <end position="164"/>
    </location>
</feature>
<dbReference type="GO" id="GO:0009435">
    <property type="term" value="P:NAD+ biosynthetic process"/>
    <property type="evidence" value="ECO:0007669"/>
    <property type="project" value="UniProtKB-UniRule"/>
</dbReference>
<evidence type="ECO:0000259" key="12">
    <source>
        <dbReference type="Pfam" id="PF01467"/>
    </source>
</evidence>
<protein>
    <recommendedName>
        <fullName evidence="11">Probable nicotinate-nucleotide adenylyltransferase</fullName>
        <ecNumber evidence="11">2.7.7.18</ecNumber>
    </recommendedName>
    <alternativeName>
        <fullName evidence="11">Deamido-NAD(+) diphosphorylase</fullName>
    </alternativeName>
    <alternativeName>
        <fullName evidence="11">Deamido-NAD(+) pyrophosphorylase</fullName>
    </alternativeName>
    <alternativeName>
        <fullName evidence="11">Nicotinate mononucleotide adenylyltransferase</fullName>
        <shortName evidence="11">NaMN adenylyltransferase</shortName>
    </alternativeName>
</protein>
<dbReference type="Gene3D" id="3.40.50.620">
    <property type="entry name" value="HUPs"/>
    <property type="match status" value="1"/>
</dbReference>
<dbReference type="GO" id="GO:0004515">
    <property type="term" value="F:nicotinate-nucleotide adenylyltransferase activity"/>
    <property type="evidence" value="ECO:0007669"/>
    <property type="project" value="UniProtKB-UniRule"/>
</dbReference>
<keyword evidence="9 11" id="KW-0520">NAD</keyword>
<evidence type="ECO:0000256" key="9">
    <source>
        <dbReference type="ARBA" id="ARBA00023027"/>
    </source>
</evidence>
<evidence type="ECO:0000313" key="13">
    <source>
        <dbReference type="EMBL" id="PVZ08786.1"/>
    </source>
</evidence>
<keyword evidence="6 11" id="KW-0548">Nucleotidyltransferase</keyword>
<dbReference type="RefSeq" id="WP_116679615.1">
    <property type="nucleotide sequence ID" value="NZ_JBGXZY010000050.1"/>
</dbReference>
<dbReference type="EMBL" id="QEKY01000011">
    <property type="protein sequence ID" value="PVZ08786.1"/>
    <property type="molecule type" value="Genomic_DNA"/>
</dbReference>
<dbReference type="Pfam" id="PF01467">
    <property type="entry name" value="CTP_transf_like"/>
    <property type="match status" value="1"/>
</dbReference>
<dbReference type="OrthoDB" id="5295945at2"/>
<dbReference type="UniPathway" id="UPA00253">
    <property type="reaction ID" value="UER00332"/>
</dbReference>
<evidence type="ECO:0000256" key="4">
    <source>
        <dbReference type="ARBA" id="ARBA00022642"/>
    </source>
</evidence>
<keyword evidence="7 11" id="KW-0547">Nucleotide-binding</keyword>
<dbReference type="HAMAP" id="MF_00244">
    <property type="entry name" value="NaMN_adenylyltr"/>
    <property type="match status" value="1"/>
</dbReference>
<dbReference type="SUPFAM" id="SSF52374">
    <property type="entry name" value="Nucleotidylyl transferase"/>
    <property type="match status" value="1"/>
</dbReference>
<dbReference type="InterPro" id="IPR004821">
    <property type="entry name" value="Cyt_trans-like"/>
</dbReference>
<dbReference type="PANTHER" id="PTHR39321:SF3">
    <property type="entry name" value="PHOSPHOPANTETHEINE ADENYLYLTRANSFERASE"/>
    <property type="match status" value="1"/>
</dbReference>
<dbReference type="CDD" id="cd02165">
    <property type="entry name" value="NMNAT"/>
    <property type="match status" value="1"/>
</dbReference>
<comment type="function">
    <text evidence="1 11">Catalyzes the reversible adenylation of nicotinate mononucleotide (NaMN) to nicotinic acid adenine dinucleotide (NaAD).</text>
</comment>
<evidence type="ECO:0000256" key="11">
    <source>
        <dbReference type="HAMAP-Rule" id="MF_00244"/>
    </source>
</evidence>
<dbReference type="InterPro" id="IPR005248">
    <property type="entry name" value="NadD/NMNAT"/>
</dbReference>
<reference evidence="13 14" key="1">
    <citation type="submission" date="2018-04" db="EMBL/GenBank/DDBJ databases">
        <title>Genomic Encyclopedia of Type Strains, Phase IV (KMG-IV): sequencing the most valuable type-strain genomes for metagenomic binning, comparative biology and taxonomic classification.</title>
        <authorList>
            <person name="Goeker M."/>
        </authorList>
    </citation>
    <scope>NUCLEOTIDE SEQUENCE [LARGE SCALE GENOMIC DNA]</scope>
    <source>
        <strain evidence="13 14">DSM 28520</strain>
    </source>
</reference>
<name>A0A2U1F9E5_9PORP</name>
<comment type="pathway">
    <text evidence="2 11">Cofactor biosynthesis; NAD(+) biosynthesis; deamido-NAD(+) from nicotinate D-ribonucleotide: step 1/1.</text>
</comment>
<keyword evidence="14" id="KW-1185">Reference proteome</keyword>
<evidence type="ECO:0000256" key="8">
    <source>
        <dbReference type="ARBA" id="ARBA00022840"/>
    </source>
</evidence>
<dbReference type="Proteomes" id="UP000245462">
    <property type="component" value="Unassembled WGS sequence"/>
</dbReference>
<dbReference type="NCBIfam" id="TIGR00125">
    <property type="entry name" value="cyt_tran_rel"/>
    <property type="match status" value="1"/>
</dbReference>
<accession>A0A2U1F9E5</accession>
<dbReference type="AlphaFoldDB" id="A0A2U1F9E5"/>
<dbReference type="GeneID" id="94551078"/>
<keyword evidence="5 11" id="KW-0808">Transferase</keyword>
<evidence type="ECO:0000256" key="1">
    <source>
        <dbReference type="ARBA" id="ARBA00002324"/>
    </source>
</evidence>
<dbReference type="PANTHER" id="PTHR39321">
    <property type="entry name" value="NICOTINATE-NUCLEOTIDE ADENYLYLTRANSFERASE-RELATED"/>
    <property type="match status" value="1"/>
</dbReference>
<comment type="catalytic activity">
    <reaction evidence="10 11">
        <text>nicotinate beta-D-ribonucleotide + ATP + H(+) = deamido-NAD(+) + diphosphate</text>
        <dbReference type="Rhea" id="RHEA:22860"/>
        <dbReference type="ChEBI" id="CHEBI:15378"/>
        <dbReference type="ChEBI" id="CHEBI:30616"/>
        <dbReference type="ChEBI" id="CHEBI:33019"/>
        <dbReference type="ChEBI" id="CHEBI:57502"/>
        <dbReference type="ChEBI" id="CHEBI:58437"/>
        <dbReference type="EC" id="2.7.7.18"/>
    </reaction>
</comment>
<sequence>MQTGLYFGSFNPMHIGHLALANYLTEHTSIRQLWFIPSPINPLKNSRELLPYELRCRLIEQAVRGDHRFRVLRIESTLPAPHYTVRTLRALSMLHPDQLFTLLIGADNWLSFDRWQDHQRLLDHYPLTIYPRLGYKIDEASLPSSCHYVQEAPRIEISSTAIRSGILQGRDLRYWLPQPDTYNVIAAALRDCAKR</sequence>
<evidence type="ECO:0000256" key="6">
    <source>
        <dbReference type="ARBA" id="ARBA00022695"/>
    </source>
</evidence>
<evidence type="ECO:0000256" key="7">
    <source>
        <dbReference type="ARBA" id="ARBA00022741"/>
    </source>
</evidence>
<dbReference type="EC" id="2.7.7.18" evidence="11"/>
<evidence type="ECO:0000256" key="10">
    <source>
        <dbReference type="ARBA" id="ARBA00048721"/>
    </source>
</evidence>
<evidence type="ECO:0000256" key="3">
    <source>
        <dbReference type="ARBA" id="ARBA00009014"/>
    </source>
</evidence>
<keyword evidence="8 11" id="KW-0067">ATP-binding</keyword>
<evidence type="ECO:0000256" key="5">
    <source>
        <dbReference type="ARBA" id="ARBA00022679"/>
    </source>
</evidence>
<evidence type="ECO:0000313" key="14">
    <source>
        <dbReference type="Proteomes" id="UP000245462"/>
    </source>
</evidence>
<gene>
    <name evidence="11" type="primary">nadD</name>
    <name evidence="13" type="ORF">C7382_11133</name>
</gene>
<comment type="caution">
    <text evidence="13">The sequence shown here is derived from an EMBL/GenBank/DDBJ whole genome shotgun (WGS) entry which is preliminary data.</text>
</comment>
<comment type="similarity">
    <text evidence="3 11">Belongs to the NadD family.</text>
</comment>
<evidence type="ECO:0000256" key="2">
    <source>
        <dbReference type="ARBA" id="ARBA00005019"/>
    </source>
</evidence>
<dbReference type="InterPro" id="IPR014729">
    <property type="entry name" value="Rossmann-like_a/b/a_fold"/>
</dbReference>
<dbReference type="NCBIfam" id="TIGR00482">
    <property type="entry name" value="nicotinate (nicotinamide) nucleotide adenylyltransferase"/>
    <property type="match status" value="1"/>
</dbReference>
<proteinExistence type="inferred from homology"/>
<keyword evidence="4 11" id="KW-0662">Pyridine nucleotide biosynthesis</keyword>
<organism evidence="13 14">
    <name type="scientific">Porphyromonas loveana</name>
    <dbReference type="NCBI Taxonomy" id="1884669"/>
    <lineage>
        <taxon>Bacteria</taxon>
        <taxon>Pseudomonadati</taxon>
        <taxon>Bacteroidota</taxon>
        <taxon>Bacteroidia</taxon>
        <taxon>Bacteroidales</taxon>
        <taxon>Porphyromonadaceae</taxon>
        <taxon>Porphyromonas</taxon>
    </lineage>
</organism>
<dbReference type="GO" id="GO:0005524">
    <property type="term" value="F:ATP binding"/>
    <property type="evidence" value="ECO:0007669"/>
    <property type="project" value="UniProtKB-KW"/>
</dbReference>